<dbReference type="InterPro" id="IPR003010">
    <property type="entry name" value="C-N_Hydrolase"/>
</dbReference>
<protein>
    <submittedName>
        <fullName evidence="2">Carbon-nitrogen hydrolase family protein</fullName>
    </submittedName>
</protein>
<evidence type="ECO:0000313" key="3">
    <source>
        <dbReference type="Proteomes" id="UP000652681"/>
    </source>
</evidence>
<sequence>MTIKVASAQYPIARHKTLNDWKTYTEKWVKSAVDQQADLLVFPEYGSMELVSILAVEVQQDLHLQIAEMQQLLPAFREAFTAFAKKYNVIIVAPSFPVKVKDRYFNRAYVYSSKGEAGYQDKLFMTRFENEEWGIHSAPKQLTVFEAEWGKFGIQICYDSEFALGTHHLAEHGIDLVLVPSCTETIRGAARVHVGSRARAMEQQVYAVVAQTVGNAQWSPAVDINYGYTGFYATPDKQLPEEGIIATGIPQAEEWQIIELDFDLIKLVRKDGQVLNFKDHRPLVTAFRQETIRIVTTQV</sequence>
<accession>A0A8J6PHT5</accession>
<evidence type="ECO:0000313" key="2">
    <source>
        <dbReference type="EMBL" id="MBC9811841.1"/>
    </source>
</evidence>
<gene>
    <name evidence="2" type="ORF">H9Y05_05060</name>
</gene>
<dbReference type="PANTHER" id="PTHR23088">
    <property type="entry name" value="NITRILASE-RELATED"/>
    <property type="match status" value="1"/>
</dbReference>
<dbReference type="RefSeq" id="WP_216713667.1">
    <property type="nucleotide sequence ID" value="NZ_JACVEL010000002.1"/>
</dbReference>
<dbReference type="PROSITE" id="PS50263">
    <property type="entry name" value="CN_HYDROLASE"/>
    <property type="match status" value="1"/>
</dbReference>
<dbReference type="Proteomes" id="UP000652681">
    <property type="component" value="Unassembled WGS sequence"/>
</dbReference>
<dbReference type="EMBL" id="JACVEL010000002">
    <property type="protein sequence ID" value="MBC9811841.1"/>
    <property type="molecule type" value="Genomic_DNA"/>
</dbReference>
<dbReference type="Pfam" id="PF00795">
    <property type="entry name" value="CN_hydrolase"/>
    <property type="match status" value="1"/>
</dbReference>
<keyword evidence="2" id="KW-0378">Hydrolase</keyword>
<organism evidence="2 3">
    <name type="scientific">Taishania pollutisoli</name>
    <dbReference type="NCBI Taxonomy" id="2766479"/>
    <lineage>
        <taxon>Bacteria</taxon>
        <taxon>Pseudomonadati</taxon>
        <taxon>Bacteroidota</taxon>
        <taxon>Flavobacteriia</taxon>
        <taxon>Flavobacteriales</taxon>
        <taxon>Crocinitomicaceae</taxon>
        <taxon>Taishania</taxon>
    </lineage>
</organism>
<reference evidence="2" key="1">
    <citation type="submission" date="2020-09" db="EMBL/GenBank/DDBJ databases">
        <title>Taishania pollutisoli gen. nov., sp. nov., Isolated from Tetrabromobisphenol A-Contaminated Soil.</title>
        <authorList>
            <person name="Chen Q."/>
        </authorList>
    </citation>
    <scope>NUCLEOTIDE SEQUENCE</scope>
    <source>
        <strain evidence="2">CZZ-1</strain>
    </source>
</reference>
<proteinExistence type="predicted"/>
<feature type="domain" description="CN hydrolase" evidence="1">
    <location>
        <begin position="3"/>
        <end position="264"/>
    </location>
</feature>
<dbReference type="GO" id="GO:0016787">
    <property type="term" value="F:hydrolase activity"/>
    <property type="evidence" value="ECO:0007669"/>
    <property type="project" value="UniProtKB-KW"/>
</dbReference>
<dbReference type="CDD" id="cd07574">
    <property type="entry name" value="nitrilase_Rim1_like"/>
    <property type="match status" value="1"/>
</dbReference>
<dbReference type="AlphaFoldDB" id="A0A8J6PHT5"/>
<dbReference type="SUPFAM" id="SSF56317">
    <property type="entry name" value="Carbon-nitrogen hydrolase"/>
    <property type="match status" value="1"/>
</dbReference>
<evidence type="ECO:0000259" key="1">
    <source>
        <dbReference type="PROSITE" id="PS50263"/>
    </source>
</evidence>
<dbReference type="PANTHER" id="PTHR23088:SF50">
    <property type="entry name" value="HYDROLASE YHCX"/>
    <property type="match status" value="1"/>
</dbReference>
<keyword evidence="3" id="KW-1185">Reference proteome</keyword>
<dbReference type="InterPro" id="IPR036526">
    <property type="entry name" value="C-N_Hydrolase_sf"/>
</dbReference>
<name>A0A8J6PHT5_9FLAO</name>
<dbReference type="Gene3D" id="3.60.110.10">
    <property type="entry name" value="Carbon-nitrogen hydrolase"/>
    <property type="match status" value="1"/>
</dbReference>
<comment type="caution">
    <text evidence="2">The sequence shown here is derived from an EMBL/GenBank/DDBJ whole genome shotgun (WGS) entry which is preliminary data.</text>
</comment>